<feature type="transmembrane region" description="Helical" evidence="1">
    <location>
        <begin position="197"/>
        <end position="222"/>
    </location>
</feature>
<feature type="transmembrane region" description="Helical" evidence="1">
    <location>
        <begin position="371"/>
        <end position="391"/>
    </location>
</feature>
<feature type="transmembrane region" description="Helical" evidence="1">
    <location>
        <begin position="447"/>
        <end position="466"/>
    </location>
</feature>
<feature type="transmembrane region" description="Helical" evidence="1">
    <location>
        <begin position="242"/>
        <end position="263"/>
    </location>
</feature>
<dbReference type="STRING" id="1227493.C483_12773"/>
<evidence type="ECO:0000313" key="3">
    <source>
        <dbReference type="Proteomes" id="UP000011519"/>
    </source>
</evidence>
<dbReference type="RefSeq" id="WP_006653730.1">
    <property type="nucleotide sequence ID" value="NZ_AOIM01000035.1"/>
</dbReference>
<dbReference type="PATRIC" id="fig|1227493.4.peg.2557"/>
<feature type="transmembrane region" description="Helical" evidence="1">
    <location>
        <begin position="114"/>
        <end position="134"/>
    </location>
</feature>
<feature type="transmembrane region" description="Helical" evidence="1">
    <location>
        <begin position="412"/>
        <end position="435"/>
    </location>
</feature>
<dbReference type="AlphaFoldDB" id="L9ZV63"/>
<evidence type="ECO:0000313" key="2">
    <source>
        <dbReference type="EMBL" id="ELY90385.1"/>
    </source>
</evidence>
<feature type="transmembrane region" description="Helical" evidence="1">
    <location>
        <begin position="57"/>
        <end position="76"/>
    </location>
</feature>
<dbReference type="Proteomes" id="UP000011519">
    <property type="component" value="Unassembled WGS sequence"/>
</dbReference>
<gene>
    <name evidence="2" type="ORF">C483_12773</name>
</gene>
<sequence length="467" mass="47003">MNERTRLPQTTARAIAVVAGGATVALASVEPAVAVAALCGLALSATVIRFERSPRQIALAAALLPALTLVTTAVVIQPATRAVVALTVVGVLLGAGVGGTLFGTSAAVARDRAAVAMVLATVFTAIAALATFALQEFGSLQAVLEYLRWRTGDGVGGLFSALVVTALAGVAAVAALPDAVFTTARRRDQANVIRYGLARSIGVLLVATLVGTVALVVLGWYLPPVGWLVELVLASDLVRGALLALTVVGVTIAALGSIVRRFWDRTNGANATSAIVPVVVGTTVGTTLTVLLAGGIGVQRGLAAVETVGALFAVTMIVLMIGSVVVWHAGALGKGTVSKSPYIVATTLATSGLILGVLAEQERTGTGLTAVWAGLPTFVVIAAALVCYDLGRHGRSFAREIGAVGASSTPQLVRIGWSGAVASGGVVGAVCGFWLATVFQPTLSVPATVGVVVGFGVLVVGARVLLR</sequence>
<accession>L9ZV63</accession>
<reference evidence="2 3" key="1">
    <citation type="journal article" date="2014" name="PLoS Genet.">
        <title>Phylogenetically driven sequencing of extremely halophilic archaea reveals strategies for static and dynamic osmo-response.</title>
        <authorList>
            <person name="Becker E.A."/>
            <person name="Seitzer P.M."/>
            <person name="Tritt A."/>
            <person name="Larsen D."/>
            <person name="Krusor M."/>
            <person name="Yao A.I."/>
            <person name="Wu D."/>
            <person name="Madern D."/>
            <person name="Eisen J.A."/>
            <person name="Darling A.E."/>
            <person name="Facciotti M.T."/>
        </authorList>
    </citation>
    <scope>NUCLEOTIDE SEQUENCE [LARGE SCALE GENOMIC DNA]</scope>
    <source>
        <strain evidence="2 3">JCM 10989</strain>
    </source>
</reference>
<dbReference type="EMBL" id="AOIM01000035">
    <property type="protein sequence ID" value="ELY90385.1"/>
    <property type="molecule type" value="Genomic_DNA"/>
</dbReference>
<name>L9ZV63_9EURY</name>
<feature type="transmembrane region" description="Helical" evidence="1">
    <location>
        <begin position="154"/>
        <end position="176"/>
    </location>
</feature>
<feature type="transmembrane region" description="Helical" evidence="1">
    <location>
        <begin position="33"/>
        <end position="50"/>
    </location>
</feature>
<evidence type="ECO:0000256" key="1">
    <source>
        <dbReference type="SAM" id="Phobius"/>
    </source>
</evidence>
<keyword evidence="1" id="KW-1133">Transmembrane helix</keyword>
<keyword evidence="1" id="KW-0472">Membrane</keyword>
<protein>
    <submittedName>
        <fullName evidence="2">Uncharacterized protein</fullName>
    </submittedName>
</protein>
<proteinExistence type="predicted"/>
<comment type="caution">
    <text evidence="2">The sequence shown here is derived from an EMBL/GenBank/DDBJ whole genome shotgun (WGS) entry which is preliminary data.</text>
</comment>
<keyword evidence="1" id="KW-0812">Transmembrane</keyword>
<feature type="transmembrane region" description="Helical" evidence="1">
    <location>
        <begin position="82"/>
        <end position="102"/>
    </location>
</feature>
<feature type="transmembrane region" description="Helical" evidence="1">
    <location>
        <begin position="308"/>
        <end position="330"/>
    </location>
</feature>
<keyword evidence="3" id="KW-1185">Reference proteome</keyword>
<organism evidence="2 3">
    <name type="scientific">Natrialba hulunbeirensis JCM 10989</name>
    <dbReference type="NCBI Taxonomy" id="1227493"/>
    <lineage>
        <taxon>Archaea</taxon>
        <taxon>Methanobacteriati</taxon>
        <taxon>Methanobacteriota</taxon>
        <taxon>Stenosarchaea group</taxon>
        <taxon>Halobacteria</taxon>
        <taxon>Halobacteriales</taxon>
        <taxon>Natrialbaceae</taxon>
        <taxon>Natrialba</taxon>
    </lineage>
</organism>
<feature type="transmembrane region" description="Helical" evidence="1">
    <location>
        <begin position="275"/>
        <end position="296"/>
    </location>
</feature>
<feature type="transmembrane region" description="Helical" evidence="1">
    <location>
        <begin position="342"/>
        <end position="359"/>
    </location>
</feature>
<dbReference type="OrthoDB" id="170880at2157"/>
<feature type="transmembrane region" description="Helical" evidence="1">
    <location>
        <begin position="12"/>
        <end position="27"/>
    </location>
</feature>